<dbReference type="EMBL" id="CAJNOQ010015472">
    <property type="protein sequence ID" value="CAF1362159.1"/>
    <property type="molecule type" value="Genomic_DNA"/>
</dbReference>
<evidence type="ECO:0000313" key="4">
    <source>
        <dbReference type="Proteomes" id="UP000663829"/>
    </source>
</evidence>
<keyword evidence="1" id="KW-0812">Transmembrane</keyword>
<evidence type="ECO:0000313" key="2">
    <source>
        <dbReference type="EMBL" id="CAF1362159.1"/>
    </source>
</evidence>
<dbReference type="EMBL" id="CAJOBC010070665">
    <property type="protein sequence ID" value="CAF4241506.1"/>
    <property type="molecule type" value="Genomic_DNA"/>
</dbReference>
<dbReference type="OrthoDB" id="5586934at2759"/>
<name>A0A815I6U7_9BILA</name>
<dbReference type="PANTHER" id="PTHR33802">
    <property type="entry name" value="SI:CH211-161H7.5-RELATED"/>
    <property type="match status" value="1"/>
</dbReference>
<feature type="transmembrane region" description="Helical" evidence="1">
    <location>
        <begin position="211"/>
        <end position="232"/>
    </location>
</feature>
<reference evidence="2" key="1">
    <citation type="submission" date="2021-02" db="EMBL/GenBank/DDBJ databases">
        <authorList>
            <person name="Nowell W R."/>
        </authorList>
    </citation>
    <scope>NUCLEOTIDE SEQUENCE</scope>
</reference>
<feature type="transmembrane region" description="Helical" evidence="1">
    <location>
        <begin position="15"/>
        <end position="34"/>
    </location>
</feature>
<feature type="transmembrane region" description="Helical" evidence="1">
    <location>
        <begin position="136"/>
        <end position="158"/>
    </location>
</feature>
<evidence type="ECO:0000313" key="3">
    <source>
        <dbReference type="EMBL" id="CAF4241506.1"/>
    </source>
</evidence>
<gene>
    <name evidence="2" type="ORF">GPM918_LOCUS31438</name>
    <name evidence="3" type="ORF">SRO942_LOCUS32081</name>
</gene>
<keyword evidence="4" id="KW-1185">Reference proteome</keyword>
<keyword evidence="1" id="KW-0472">Membrane</keyword>
<dbReference type="Proteomes" id="UP000681722">
    <property type="component" value="Unassembled WGS sequence"/>
</dbReference>
<feature type="transmembrane region" description="Helical" evidence="1">
    <location>
        <begin position="275"/>
        <end position="297"/>
    </location>
</feature>
<feature type="transmembrane region" description="Helical" evidence="1">
    <location>
        <begin position="73"/>
        <end position="91"/>
    </location>
</feature>
<dbReference type="PANTHER" id="PTHR33802:SF1">
    <property type="entry name" value="XK-RELATED PROTEIN"/>
    <property type="match status" value="1"/>
</dbReference>
<feature type="transmembrane region" description="Helical" evidence="1">
    <location>
        <begin position="179"/>
        <end position="199"/>
    </location>
</feature>
<feature type="transmembrane region" description="Helical" evidence="1">
    <location>
        <begin position="244"/>
        <end position="263"/>
    </location>
</feature>
<evidence type="ECO:0000256" key="1">
    <source>
        <dbReference type="SAM" id="Phobius"/>
    </source>
</evidence>
<organism evidence="2 4">
    <name type="scientific">Didymodactylos carnosus</name>
    <dbReference type="NCBI Taxonomy" id="1234261"/>
    <lineage>
        <taxon>Eukaryota</taxon>
        <taxon>Metazoa</taxon>
        <taxon>Spiralia</taxon>
        <taxon>Gnathifera</taxon>
        <taxon>Rotifera</taxon>
        <taxon>Eurotatoria</taxon>
        <taxon>Bdelloidea</taxon>
        <taxon>Philodinida</taxon>
        <taxon>Philodinidae</taxon>
        <taxon>Didymodactylos</taxon>
    </lineage>
</organism>
<dbReference type="AlphaFoldDB" id="A0A815I6U7"/>
<sequence>MVLTNSVAVIYRHNCVRLAFVIGTLILFIFHVIVNHLHEVGHKTLFLHDTYRPEHSVVNDIQPTRAIYHLLNIINYIWQFAWLIYTLTFLFRRSAAGYLYLIPNTLTLTFYITFILGLLTQTFWVLFFSSHVNWAWLAYLISFLLLSLSLFILINNLALNRNIYETDGLNRDVWCLRFLAQNGIAYIACWTAIRFVLTFDVFLQRNLSCSLLNAGTVCLIIAFIIAVGYYIFPNINAAYVEQYAYQFSPWIVFILYFWGVVQYNWIPYNVTRNNIIAVIELIAILVFTVIAILLFSLRYSRSKIDRFAI</sequence>
<feature type="transmembrane region" description="Helical" evidence="1">
    <location>
        <begin position="98"/>
        <end position="124"/>
    </location>
</feature>
<keyword evidence="1" id="KW-1133">Transmembrane helix</keyword>
<accession>A0A815I6U7</accession>
<dbReference type="Proteomes" id="UP000663829">
    <property type="component" value="Unassembled WGS sequence"/>
</dbReference>
<proteinExistence type="predicted"/>
<comment type="caution">
    <text evidence="2">The sequence shown here is derived from an EMBL/GenBank/DDBJ whole genome shotgun (WGS) entry which is preliminary data.</text>
</comment>
<protein>
    <submittedName>
        <fullName evidence="2">Uncharacterized protein</fullName>
    </submittedName>
</protein>